<dbReference type="SUPFAM" id="SSF48019">
    <property type="entry name" value="post-AAA+ oligomerization domain-like"/>
    <property type="match status" value="1"/>
</dbReference>
<feature type="compositionally biased region" description="Acidic residues" evidence="10">
    <location>
        <begin position="184"/>
        <end position="224"/>
    </location>
</feature>
<dbReference type="Gene3D" id="1.20.272.10">
    <property type="match status" value="1"/>
</dbReference>
<feature type="compositionally biased region" description="Low complexity" evidence="10">
    <location>
        <begin position="237"/>
        <end position="249"/>
    </location>
</feature>
<dbReference type="GO" id="GO:0005634">
    <property type="term" value="C:nucleus"/>
    <property type="evidence" value="ECO:0007669"/>
    <property type="project" value="UniProtKB-SubCell"/>
</dbReference>
<comment type="caution">
    <text evidence="12">The sequence shown here is derived from an EMBL/GenBank/DDBJ whole genome shotgun (WGS) entry which is preliminary data.</text>
</comment>
<dbReference type="PANTHER" id="PTHR23389">
    <property type="entry name" value="CHROMOSOME TRANSMISSION FIDELITY FACTOR 18"/>
    <property type="match status" value="1"/>
</dbReference>
<dbReference type="GO" id="GO:0003677">
    <property type="term" value="F:DNA binding"/>
    <property type="evidence" value="ECO:0007669"/>
    <property type="project" value="InterPro"/>
</dbReference>
<comment type="subunit">
    <text evidence="3">Heterotetramer of subunits RFC2, RFC3, RFC4 and RFC5 that can form a complex with RFC1.</text>
</comment>
<dbReference type="PROSITE" id="PS50172">
    <property type="entry name" value="BRCT"/>
    <property type="match status" value="1"/>
</dbReference>
<comment type="subcellular location">
    <subcellularLocation>
        <location evidence="1 9">Nucleus</location>
    </subcellularLocation>
</comment>
<dbReference type="GO" id="GO:0016887">
    <property type="term" value="F:ATP hydrolysis activity"/>
    <property type="evidence" value="ECO:0007669"/>
    <property type="project" value="InterPro"/>
</dbReference>
<feature type="region of interest" description="Disordered" evidence="10">
    <location>
        <begin position="462"/>
        <end position="482"/>
    </location>
</feature>
<dbReference type="SMART" id="SM00382">
    <property type="entry name" value="AAA"/>
    <property type="match status" value="1"/>
</dbReference>
<evidence type="ECO:0000256" key="5">
    <source>
        <dbReference type="ARBA" id="ARBA00022705"/>
    </source>
</evidence>
<gene>
    <name evidence="12" type="ORF">Agub_g4871</name>
</gene>
<dbReference type="SUPFAM" id="SSF52540">
    <property type="entry name" value="P-loop containing nucleoside triphosphate hydrolases"/>
    <property type="match status" value="1"/>
</dbReference>
<dbReference type="SUPFAM" id="SSF52113">
    <property type="entry name" value="BRCT domain"/>
    <property type="match status" value="1"/>
</dbReference>
<sequence length="1172" mass="121260">MGKTEQKSPPKAQAAPAKDIRSFFKKQDGPGLTKGPPVSAKGENAQPGAPVGASPAVKPTTAPQPAALKLSQEAASQPVASQPKPAAAAPQPAPPKAAAAKPPTASQSTPSVGKPPARKGRVVIDDEDDDEDVVVVVQKPAAAKKQGAGRSPRDGSGGAAAAVGRRGGRGGAGPASKRRRVINDDEDSDVVVEDSSDEDFEEEADAESSDSEDVVMEEDDDDVLADSQGKGAKRKQAGGATAAKGGKLAGTKHARSPAKAAAATPKVTITKTAAPKPASAAKQPAAARAAPAAEPPSAADAGAGSSKKAAAPRKRSAAGAAAFSLDPRAEAAVAAVAKAAGELPPEEQVNFSLMPEGGEAAGNDAVEPPNYRQKEAPRGHPDCLTGRTFVITGVLDSLMRPDAEDLIKRHGGKVTQSVSGRTAFLVAGHNCGRSKYRTAKQHGTKIIDEDGLFSLIRASAPFAPSSDQQQPPSQPAAAAAPAGAGGAARGAAAAAGPASIPSSNFFSSTGPAAGGAGPSGHRGTAAAAPGSAAAAAGAAARGAGGGGGLNQLWVDRYKPRSSAELVGNNTLVANLKQWLASWEQVHLRGGAAPAAKGGGSKPKDLSKKAALMSGPPGIGKTSSAHIIARETGYEVVEMNASDTRNKSSKVSEGIAGKQSNVIKEMVSNTTLPLGLMGGGAGGGAPRKQLLIMDEVDGMSGGDRGGIQDLIDTIKRSKIPIICICNDKYNQKLRSLRNHCMELEFRKPTVQQISKRMSDICQKEGLQVNQATMDALVTGAGGDLRLILGQLQMVRLRTRALTYDEVKGKMGASKDSDMSPFECARRLLDPPAALLSMGERMELVFADSDLVPLLVQENYINHRPTIAPDPASRLRAIAKAADSISFGDVVNNTLRRSQNWGLMPFAAVMSCLLPAAYMRGPREIFGLYPTEMNFPRFTAWLGSYSSGNKQRRLLGELSTTLAASGHVSSARSAVRLEYASALRHLLARPLAAQQEAAVPAVVELMHEYCIDREQLDYILDVTSFKSKAAWAEDPYKEVPTKVKAAFTRSLNATLPAARCNAQVEEVKLGRGAGKGKAKGRKAAAEDDEEELGGEGGEGEVRLWLLIAFNKCIRSIARTARTWGSQGADSNQRGTWGGEVVVPRASVRVRVGLGQAQRGAGVPVLLAGGLPLPT</sequence>
<evidence type="ECO:0000259" key="11">
    <source>
        <dbReference type="PROSITE" id="PS50172"/>
    </source>
</evidence>
<feature type="compositionally biased region" description="Low complexity" evidence="10">
    <location>
        <begin position="74"/>
        <end position="111"/>
    </location>
</feature>
<proteinExistence type="inferred from homology"/>
<dbReference type="InterPro" id="IPR003959">
    <property type="entry name" value="ATPase_AAA_core"/>
</dbReference>
<organism evidence="12 13">
    <name type="scientific">Astrephomene gubernaculifera</name>
    <dbReference type="NCBI Taxonomy" id="47775"/>
    <lineage>
        <taxon>Eukaryota</taxon>
        <taxon>Viridiplantae</taxon>
        <taxon>Chlorophyta</taxon>
        <taxon>core chlorophytes</taxon>
        <taxon>Chlorophyceae</taxon>
        <taxon>CS clade</taxon>
        <taxon>Chlamydomonadales</taxon>
        <taxon>Astrephomenaceae</taxon>
        <taxon>Astrephomene</taxon>
    </lineage>
</organism>
<evidence type="ECO:0000256" key="2">
    <source>
        <dbReference type="ARBA" id="ARBA00006116"/>
    </source>
</evidence>
<dbReference type="GO" id="GO:0006281">
    <property type="term" value="P:DNA repair"/>
    <property type="evidence" value="ECO:0007669"/>
    <property type="project" value="InterPro"/>
</dbReference>
<dbReference type="Pfam" id="PF00533">
    <property type="entry name" value="BRCT"/>
    <property type="match status" value="1"/>
</dbReference>
<dbReference type="InterPro" id="IPR012178">
    <property type="entry name" value="RFC1"/>
</dbReference>
<dbReference type="Gene3D" id="3.40.50.300">
    <property type="entry name" value="P-loop containing nucleotide triphosphate hydrolases"/>
    <property type="match status" value="1"/>
</dbReference>
<dbReference type="PANTHER" id="PTHR23389:SF6">
    <property type="entry name" value="REPLICATION FACTOR C SUBUNIT 1"/>
    <property type="match status" value="1"/>
</dbReference>
<dbReference type="InterPro" id="IPR027417">
    <property type="entry name" value="P-loop_NTPase"/>
</dbReference>
<feature type="compositionally biased region" description="Low complexity" evidence="10">
    <location>
        <begin position="257"/>
        <end position="309"/>
    </location>
</feature>
<name>A0AAD3HJL9_9CHLO</name>
<evidence type="ECO:0000256" key="10">
    <source>
        <dbReference type="SAM" id="MobiDB-lite"/>
    </source>
</evidence>
<keyword evidence="6 9" id="KW-0547">Nucleotide-binding</keyword>
<dbReference type="FunFam" id="3.40.50.10190:FF:000001">
    <property type="entry name" value="Replication factor C subunit 1"/>
    <property type="match status" value="1"/>
</dbReference>
<keyword evidence="13" id="KW-1185">Reference proteome</keyword>
<evidence type="ECO:0000256" key="9">
    <source>
        <dbReference type="PIRNR" id="PIRNR036578"/>
    </source>
</evidence>
<dbReference type="InterPro" id="IPR003593">
    <property type="entry name" value="AAA+_ATPase"/>
</dbReference>
<feature type="region of interest" description="Disordered" evidence="10">
    <location>
        <begin position="1"/>
        <end position="314"/>
    </location>
</feature>
<dbReference type="PIRSF" id="PIRSF036578">
    <property type="entry name" value="RFC1"/>
    <property type="match status" value="1"/>
</dbReference>
<dbReference type="Pfam" id="PF25361">
    <property type="entry name" value="AAA_lid_RFC1"/>
    <property type="match status" value="1"/>
</dbReference>
<reference evidence="12 13" key="1">
    <citation type="journal article" date="2021" name="Sci. Rep.">
        <title>Genome sequencing of the multicellular alga Astrephomene provides insights into convergent evolution of germ-soma differentiation.</title>
        <authorList>
            <person name="Yamashita S."/>
            <person name="Yamamoto K."/>
            <person name="Matsuzaki R."/>
            <person name="Suzuki S."/>
            <person name="Yamaguchi H."/>
            <person name="Hirooka S."/>
            <person name="Minakuchi Y."/>
            <person name="Miyagishima S."/>
            <person name="Kawachi M."/>
            <person name="Toyoda A."/>
            <person name="Nozaki H."/>
        </authorList>
    </citation>
    <scope>NUCLEOTIDE SEQUENCE [LARGE SCALE GENOMIC DNA]</scope>
    <source>
        <strain evidence="12 13">NIES-4017</strain>
    </source>
</reference>
<dbReference type="FunFam" id="3.40.50.300:FF:000395">
    <property type="entry name" value="Replication factor C subunit 1"/>
    <property type="match status" value="1"/>
</dbReference>
<dbReference type="InterPro" id="IPR008921">
    <property type="entry name" value="DNA_pol3_clamp-load_cplx_C"/>
</dbReference>
<dbReference type="CDD" id="cd17752">
    <property type="entry name" value="BRCT_RFC1"/>
    <property type="match status" value="1"/>
</dbReference>
<evidence type="ECO:0000256" key="7">
    <source>
        <dbReference type="ARBA" id="ARBA00022840"/>
    </source>
</evidence>
<keyword evidence="7 9" id="KW-0067">ATP-binding</keyword>
<dbReference type="InterPro" id="IPR047854">
    <property type="entry name" value="RFC_lid"/>
</dbReference>
<keyword evidence="8 9" id="KW-0539">Nucleus</keyword>
<dbReference type="Pfam" id="PF08519">
    <property type="entry name" value="RFC1"/>
    <property type="match status" value="1"/>
</dbReference>
<dbReference type="CDD" id="cd18140">
    <property type="entry name" value="HLD_clamp_RFC"/>
    <property type="match status" value="1"/>
</dbReference>
<dbReference type="SMART" id="SM00292">
    <property type="entry name" value="BRCT"/>
    <property type="match status" value="1"/>
</dbReference>
<evidence type="ECO:0000256" key="1">
    <source>
        <dbReference type="ARBA" id="ARBA00004123"/>
    </source>
</evidence>
<feature type="region of interest" description="Disordered" evidence="10">
    <location>
        <begin position="1069"/>
        <end position="1092"/>
    </location>
</feature>
<dbReference type="EMBL" id="BMAR01000006">
    <property type="protein sequence ID" value="GFR43759.1"/>
    <property type="molecule type" value="Genomic_DNA"/>
</dbReference>
<dbReference type="CDD" id="cd00009">
    <property type="entry name" value="AAA"/>
    <property type="match status" value="1"/>
</dbReference>
<evidence type="ECO:0000256" key="3">
    <source>
        <dbReference type="ARBA" id="ARBA00011480"/>
    </source>
</evidence>
<dbReference type="InterPro" id="IPR036420">
    <property type="entry name" value="BRCT_dom_sf"/>
</dbReference>
<accession>A0AAD3HJL9</accession>
<evidence type="ECO:0000256" key="4">
    <source>
        <dbReference type="ARBA" id="ARBA00020401"/>
    </source>
</evidence>
<feature type="domain" description="BRCT" evidence="11">
    <location>
        <begin position="379"/>
        <end position="457"/>
    </location>
</feature>
<dbReference type="InterPro" id="IPR013725">
    <property type="entry name" value="DNA_replication_fac_RFC1_C"/>
</dbReference>
<dbReference type="GO" id="GO:0005663">
    <property type="term" value="C:DNA replication factor C complex"/>
    <property type="evidence" value="ECO:0007669"/>
    <property type="project" value="InterPro"/>
</dbReference>
<dbReference type="GO" id="GO:0006260">
    <property type="term" value="P:DNA replication"/>
    <property type="evidence" value="ECO:0007669"/>
    <property type="project" value="UniProtKB-KW"/>
</dbReference>
<protein>
    <recommendedName>
        <fullName evidence="4 9">Replication factor C subunit 1</fullName>
    </recommendedName>
</protein>
<feature type="compositionally biased region" description="Basic and acidic residues" evidence="10">
    <location>
        <begin position="18"/>
        <end position="28"/>
    </location>
</feature>
<dbReference type="GO" id="GO:0003689">
    <property type="term" value="F:DNA clamp loader activity"/>
    <property type="evidence" value="ECO:0007669"/>
    <property type="project" value="UniProtKB-UniRule"/>
</dbReference>
<dbReference type="AlphaFoldDB" id="A0AAD3HJL9"/>
<dbReference type="Proteomes" id="UP001054857">
    <property type="component" value="Unassembled WGS sequence"/>
</dbReference>
<dbReference type="Gene3D" id="1.10.8.60">
    <property type="match status" value="1"/>
</dbReference>
<dbReference type="GO" id="GO:0005524">
    <property type="term" value="F:ATP binding"/>
    <property type="evidence" value="ECO:0007669"/>
    <property type="project" value="UniProtKB-UniRule"/>
</dbReference>
<evidence type="ECO:0000256" key="6">
    <source>
        <dbReference type="ARBA" id="ARBA00022741"/>
    </source>
</evidence>
<dbReference type="Gene3D" id="3.40.50.10190">
    <property type="entry name" value="BRCT domain"/>
    <property type="match status" value="1"/>
</dbReference>
<evidence type="ECO:0000256" key="8">
    <source>
        <dbReference type="ARBA" id="ARBA00023242"/>
    </source>
</evidence>
<evidence type="ECO:0000313" key="12">
    <source>
        <dbReference type="EMBL" id="GFR43759.1"/>
    </source>
</evidence>
<dbReference type="Pfam" id="PF00004">
    <property type="entry name" value="AAA"/>
    <property type="match status" value="1"/>
</dbReference>
<feature type="compositionally biased region" description="Low complexity" evidence="10">
    <location>
        <begin position="134"/>
        <end position="149"/>
    </location>
</feature>
<comment type="similarity">
    <text evidence="2 9">Belongs to the activator 1 large subunit family.</text>
</comment>
<evidence type="ECO:0000313" key="13">
    <source>
        <dbReference type="Proteomes" id="UP001054857"/>
    </source>
</evidence>
<dbReference type="InterPro" id="IPR001357">
    <property type="entry name" value="BRCT_dom"/>
</dbReference>
<keyword evidence="5 9" id="KW-0235">DNA replication</keyword>